<evidence type="ECO:0000256" key="4">
    <source>
        <dbReference type="ARBA" id="ARBA00022723"/>
    </source>
</evidence>
<comment type="catalytic activity">
    <reaction evidence="8">
        <text>L-seryl-[protein] + UTP = O-(5'-uridylyl)-L-seryl-[protein] + diphosphate</text>
        <dbReference type="Rhea" id="RHEA:64604"/>
        <dbReference type="Rhea" id="RHEA-COMP:9863"/>
        <dbReference type="Rhea" id="RHEA-COMP:16635"/>
        <dbReference type="ChEBI" id="CHEBI:29999"/>
        <dbReference type="ChEBI" id="CHEBI:33019"/>
        <dbReference type="ChEBI" id="CHEBI:46398"/>
        <dbReference type="ChEBI" id="CHEBI:156051"/>
    </reaction>
</comment>
<dbReference type="PANTHER" id="PTHR32057">
    <property type="entry name" value="PROTEIN ADENYLYLTRANSFERASE SELO, MITOCHONDRIAL"/>
    <property type="match status" value="1"/>
</dbReference>
<feature type="binding site" evidence="8">
    <location>
        <position position="275"/>
    </location>
    <ligand>
        <name>Mg(2+)</name>
        <dbReference type="ChEBI" id="CHEBI:18420"/>
    </ligand>
</feature>
<dbReference type="AlphaFoldDB" id="A0A841TAJ4"/>
<dbReference type="Proteomes" id="UP000574133">
    <property type="component" value="Unassembled WGS sequence"/>
</dbReference>
<dbReference type="GO" id="GO:0000287">
    <property type="term" value="F:magnesium ion binding"/>
    <property type="evidence" value="ECO:0007669"/>
    <property type="project" value="UniProtKB-UniRule"/>
</dbReference>
<dbReference type="EC" id="2.7.7.108" evidence="8"/>
<comment type="caution">
    <text evidence="9">The sequence shown here is derived from an EMBL/GenBank/DDBJ whole genome shotgun (WGS) entry which is preliminary data.</text>
</comment>
<comment type="catalytic activity">
    <reaction evidence="8">
        <text>L-tyrosyl-[protein] + ATP = O-(5'-adenylyl)-L-tyrosyl-[protein] + diphosphate</text>
        <dbReference type="Rhea" id="RHEA:54288"/>
        <dbReference type="Rhea" id="RHEA-COMP:10136"/>
        <dbReference type="Rhea" id="RHEA-COMP:13846"/>
        <dbReference type="ChEBI" id="CHEBI:30616"/>
        <dbReference type="ChEBI" id="CHEBI:33019"/>
        <dbReference type="ChEBI" id="CHEBI:46858"/>
        <dbReference type="ChEBI" id="CHEBI:83624"/>
        <dbReference type="EC" id="2.7.7.108"/>
    </reaction>
</comment>
<feature type="binding site" evidence="8">
    <location>
        <position position="284"/>
    </location>
    <ligand>
        <name>ATP</name>
        <dbReference type="ChEBI" id="CHEBI:30616"/>
    </ligand>
</feature>
<dbReference type="InterPro" id="IPR003846">
    <property type="entry name" value="SelO"/>
</dbReference>
<comment type="function">
    <text evidence="8">Nucleotidyltransferase involved in the post-translational modification of proteins. It can catalyze the addition of adenosine monophosphate (AMP) or uridine monophosphate (UMP) to a protein, resulting in modifications known as AMPylation and UMPylation.</text>
</comment>
<comment type="catalytic activity">
    <reaction evidence="8">
        <text>L-tyrosyl-[protein] + UTP = O-(5'-uridylyl)-L-tyrosyl-[protein] + diphosphate</text>
        <dbReference type="Rhea" id="RHEA:83887"/>
        <dbReference type="Rhea" id="RHEA-COMP:10136"/>
        <dbReference type="Rhea" id="RHEA-COMP:20238"/>
        <dbReference type="ChEBI" id="CHEBI:33019"/>
        <dbReference type="ChEBI" id="CHEBI:46398"/>
        <dbReference type="ChEBI" id="CHEBI:46858"/>
        <dbReference type="ChEBI" id="CHEBI:90602"/>
    </reaction>
</comment>
<keyword evidence="7 8" id="KW-0460">Magnesium</keyword>
<keyword evidence="3 8" id="KW-0548">Nucleotidyltransferase</keyword>
<dbReference type="GO" id="GO:0070733">
    <property type="term" value="F:AMPylase activity"/>
    <property type="evidence" value="ECO:0007669"/>
    <property type="project" value="UniProtKB-EC"/>
</dbReference>
<keyword evidence="4 8" id="KW-0479">Metal-binding</keyword>
<sequence length="509" mass="56247">MTTTTDTASTGWRFDNSYARLPEILFTRMEPSPVRSPKLAILNEPLAKVLGLNAEALRSEQAVEVFAGNRIPEGAEPLAQAYAGHQFGHFTMLGDGRALLLGEQITPREERIDIQLKGSGRTRYSRGGDGRAALGPMLREYIISEAMHALGIPTTRSLAVVTTGETIFRETELPGAILARTAASHLRVGTFQYAANWGTAEDLRALVDYALQRHYPGAASGGAAGDGAAADDVTAGNMQGNRALILLREVIQRQALLIAKWQLVGFIHGVMNTDNMAISGETIDYGPCAFMDAYDPATVFSSIDTQGRYAYGNQPYIAVWNLARLAESLLPLLHEDEEQAVKLAEDALGEFGGQFQHHWLAGMRMKLGMTGIEEEDEALIANLLEIMKKHRADYTNTFRAFTVDRLEDTAMYGSPEFAEWQVKWQARLDRNKTSKEASRELMRTTNPAVIPRNHRVEEALEAAVARDDYSVLHRLLDVLRDPFAHSAEQEEYCSLPEPSAQPYRTFCGT</sequence>
<evidence type="ECO:0000256" key="7">
    <source>
        <dbReference type="ARBA" id="ARBA00022842"/>
    </source>
</evidence>
<keyword evidence="2 8" id="KW-0808">Transferase</keyword>
<feature type="binding site" evidence="8">
    <location>
        <position position="284"/>
    </location>
    <ligand>
        <name>Mg(2+)</name>
        <dbReference type="ChEBI" id="CHEBI:18420"/>
    </ligand>
</feature>
<accession>A0A841TAJ4</accession>
<proteinExistence type="inferred from homology"/>
<comment type="catalytic activity">
    <reaction evidence="8">
        <text>L-threonyl-[protein] + ATP = 3-O-(5'-adenylyl)-L-threonyl-[protein] + diphosphate</text>
        <dbReference type="Rhea" id="RHEA:54292"/>
        <dbReference type="Rhea" id="RHEA-COMP:11060"/>
        <dbReference type="Rhea" id="RHEA-COMP:13847"/>
        <dbReference type="ChEBI" id="CHEBI:30013"/>
        <dbReference type="ChEBI" id="CHEBI:30616"/>
        <dbReference type="ChEBI" id="CHEBI:33019"/>
        <dbReference type="ChEBI" id="CHEBI:138113"/>
        <dbReference type="EC" id="2.7.7.108"/>
    </reaction>
</comment>
<comment type="catalytic activity">
    <reaction evidence="8">
        <text>L-histidyl-[protein] + UTP = N(tele)-(5'-uridylyl)-L-histidyl-[protein] + diphosphate</text>
        <dbReference type="Rhea" id="RHEA:83891"/>
        <dbReference type="Rhea" id="RHEA-COMP:9745"/>
        <dbReference type="Rhea" id="RHEA-COMP:20239"/>
        <dbReference type="ChEBI" id="CHEBI:29979"/>
        <dbReference type="ChEBI" id="CHEBI:33019"/>
        <dbReference type="ChEBI" id="CHEBI:46398"/>
        <dbReference type="ChEBI" id="CHEBI:233474"/>
    </reaction>
</comment>
<organism evidence="9 10">
    <name type="scientific">Cohnella lubricantis</name>
    <dbReference type="NCBI Taxonomy" id="2163172"/>
    <lineage>
        <taxon>Bacteria</taxon>
        <taxon>Bacillati</taxon>
        <taxon>Bacillota</taxon>
        <taxon>Bacilli</taxon>
        <taxon>Bacillales</taxon>
        <taxon>Paenibacillaceae</taxon>
        <taxon>Cohnella</taxon>
    </lineage>
</organism>
<reference evidence="9 10" key="1">
    <citation type="submission" date="2020-08" db="EMBL/GenBank/DDBJ databases">
        <title>Cohnella phylogeny.</title>
        <authorList>
            <person name="Dunlap C."/>
        </authorList>
    </citation>
    <scope>NUCLEOTIDE SEQUENCE [LARGE SCALE GENOMIC DNA]</scope>
    <source>
        <strain evidence="9 10">DSM 103658</strain>
    </source>
</reference>
<feature type="binding site" evidence="8">
    <location>
        <position position="187"/>
    </location>
    <ligand>
        <name>ATP</name>
        <dbReference type="ChEBI" id="CHEBI:30616"/>
    </ligand>
</feature>
<dbReference type="GO" id="GO:0005524">
    <property type="term" value="F:ATP binding"/>
    <property type="evidence" value="ECO:0007669"/>
    <property type="project" value="UniProtKB-UniRule"/>
</dbReference>
<evidence type="ECO:0000313" key="9">
    <source>
        <dbReference type="EMBL" id="MBB6678012.1"/>
    </source>
</evidence>
<dbReference type="Pfam" id="PF02696">
    <property type="entry name" value="SelO"/>
    <property type="match status" value="1"/>
</dbReference>
<dbReference type="EMBL" id="JACJVN010000043">
    <property type="protein sequence ID" value="MBB6678012.1"/>
    <property type="molecule type" value="Genomic_DNA"/>
</dbReference>
<evidence type="ECO:0000256" key="6">
    <source>
        <dbReference type="ARBA" id="ARBA00022840"/>
    </source>
</evidence>
<feature type="binding site" evidence="8">
    <location>
        <position position="130"/>
    </location>
    <ligand>
        <name>ATP</name>
        <dbReference type="ChEBI" id="CHEBI:30616"/>
    </ligand>
</feature>
<evidence type="ECO:0000256" key="1">
    <source>
        <dbReference type="ARBA" id="ARBA00009747"/>
    </source>
</evidence>
<evidence type="ECO:0000313" key="10">
    <source>
        <dbReference type="Proteomes" id="UP000574133"/>
    </source>
</evidence>
<dbReference type="EC" id="2.7.7.-" evidence="8"/>
<name>A0A841TAJ4_9BACL</name>
<protein>
    <recommendedName>
        <fullName evidence="8">Protein nucleotidyltransferase YdiU</fullName>
        <ecNumber evidence="8">2.7.7.-</ecNumber>
    </recommendedName>
    <alternativeName>
        <fullName evidence="8">Protein adenylyltransferase YdiU</fullName>
        <ecNumber evidence="8">2.7.7.108</ecNumber>
    </alternativeName>
    <alternativeName>
        <fullName evidence="8">Protein uridylyltransferase YdiU</fullName>
        <ecNumber evidence="8">2.7.7.-</ecNumber>
    </alternativeName>
</protein>
<feature type="active site" description="Proton acceptor" evidence="8">
    <location>
        <position position="274"/>
    </location>
</feature>
<feature type="binding site" evidence="8">
    <location>
        <position position="180"/>
    </location>
    <ligand>
        <name>ATP</name>
        <dbReference type="ChEBI" id="CHEBI:30616"/>
    </ligand>
</feature>
<comment type="cofactor">
    <cofactor evidence="8">
        <name>Mg(2+)</name>
        <dbReference type="ChEBI" id="CHEBI:18420"/>
    </cofactor>
    <cofactor evidence="8">
        <name>Mn(2+)</name>
        <dbReference type="ChEBI" id="CHEBI:29035"/>
    </cofactor>
</comment>
<feature type="binding site" evidence="8">
    <location>
        <position position="94"/>
    </location>
    <ligand>
        <name>ATP</name>
        <dbReference type="ChEBI" id="CHEBI:30616"/>
    </ligand>
</feature>
<evidence type="ECO:0000256" key="8">
    <source>
        <dbReference type="HAMAP-Rule" id="MF_00692"/>
    </source>
</evidence>
<dbReference type="HAMAP" id="MF_00692">
    <property type="entry name" value="SelO"/>
    <property type="match status" value="1"/>
</dbReference>
<keyword evidence="8" id="KW-0464">Manganese</keyword>
<feature type="binding site" evidence="8">
    <location>
        <position position="129"/>
    </location>
    <ligand>
        <name>ATP</name>
        <dbReference type="ChEBI" id="CHEBI:30616"/>
    </ligand>
</feature>
<comment type="similarity">
    <text evidence="1 8">Belongs to the SELO family.</text>
</comment>
<keyword evidence="10" id="KW-1185">Reference proteome</keyword>
<keyword evidence="6 8" id="KW-0067">ATP-binding</keyword>
<dbReference type="NCBIfam" id="NF000658">
    <property type="entry name" value="PRK00029.1"/>
    <property type="match status" value="1"/>
</dbReference>
<gene>
    <name evidence="8" type="primary">ydiU</name>
    <name evidence="8" type="synonym">selO</name>
    <name evidence="9" type="ORF">H4Q31_11825</name>
</gene>
<dbReference type="PANTHER" id="PTHR32057:SF14">
    <property type="entry name" value="PROTEIN ADENYLYLTRANSFERASE SELO, MITOCHONDRIAL"/>
    <property type="match status" value="1"/>
</dbReference>
<dbReference type="RefSeq" id="WP_185179289.1">
    <property type="nucleotide sequence ID" value="NZ_CBCSEP010000015.1"/>
</dbReference>
<keyword evidence="5 8" id="KW-0547">Nucleotide-binding</keyword>
<evidence type="ECO:0000256" key="5">
    <source>
        <dbReference type="ARBA" id="ARBA00022741"/>
    </source>
</evidence>
<evidence type="ECO:0000256" key="2">
    <source>
        <dbReference type="ARBA" id="ARBA00022679"/>
    </source>
</evidence>
<comment type="catalytic activity">
    <reaction evidence="8">
        <text>L-seryl-[protein] + ATP = 3-O-(5'-adenylyl)-L-seryl-[protein] + diphosphate</text>
        <dbReference type="Rhea" id="RHEA:58120"/>
        <dbReference type="Rhea" id="RHEA-COMP:9863"/>
        <dbReference type="Rhea" id="RHEA-COMP:15073"/>
        <dbReference type="ChEBI" id="CHEBI:29999"/>
        <dbReference type="ChEBI" id="CHEBI:30616"/>
        <dbReference type="ChEBI" id="CHEBI:33019"/>
        <dbReference type="ChEBI" id="CHEBI:142516"/>
        <dbReference type="EC" id="2.7.7.108"/>
    </reaction>
</comment>
<feature type="binding site" evidence="8">
    <location>
        <position position="117"/>
    </location>
    <ligand>
        <name>ATP</name>
        <dbReference type="ChEBI" id="CHEBI:30616"/>
    </ligand>
</feature>
<evidence type="ECO:0000256" key="3">
    <source>
        <dbReference type="ARBA" id="ARBA00022695"/>
    </source>
</evidence>
<dbReference type="GO" id="GO:0030145">
    <property type="term" value="F:manganese ion binding"/>
    <property type="evidence" value="ECO:0007669"/>
    <property type="project" value="UniProtKB-UniRule"/>
</dbReference>
<feature type="binding site" evidence="8">
    <location>
        <position position="97"/>
    </location>
    <ligand>
        <name>ATP</name>
        <dbReference type="ChEBI" id="CHEBI:30616"/>
    </ligand>
</feature>
<feature type="binding site" evidence="8">
    <location>
        <position position="96"/>
    </location>
    <ligand>
        <name>ATP</name>
        <dbReference type="ChEBI" id="CHEBI:30616"/>
    </ligand>
</feature>